<evidence type="ECO:0000256" key="1">
    <source>
        <dbReference type="ARBA" id="ARBA00022737"/>
    </source>
</evidence>
<dbReference type="InterPro" id="IPR001357">
    <property type="entry name" value="BRCT_dom"/>
</dbReference>
<protein>
    <submittedName>
        <fullName evidence="3">SMC5-SMC6 complex localization factor protein 1</fullName>
    </submittedName>
</protein>
<gene>
    <name evidence="3" type="ORF">M9Y10_037980</name>
</gene>
<comment type="caution">
    <text evidence="3">The sequence shown here is derived from an EMBL/GenBank/DDBJ whole genome shotgun (WGS) entry which is preliminary data.</text>
</comment>
<dbReference type="CDD" id="cd00027">
    <property type="entry name" value="BRCT"/>
    <property type="match status" value="1"/>
</dbReference>
<dbReference type="PROSITE" id="PS50172">
    <property type="entry name" value="BRCT"/>
    <property type="match status" value="4"/>
</dbReference>
<sequence>MTNELTILEETNENKDKYHPLQYWISPSLMNKEYKISLLINQVQPRLRRTKVFGDSKTLHIGTFDEVFEKINSNLYFISYQVLKDAVETFKLTHFQISDLSRQCLSLCLNGLCCAASGSYEKDEFINIVKKVTLLGGKFVSANNSSDIDVFITNFPILPPSISYFTKDLKIVTSDWINECFNQFERLSLENYSLKSFESLSISSSDLEPYQNRQLKNTILKGGGIWKESLDSSVTLLVASHFSSTPKVKLALQMSVPIINPKWINMQSKNFCSIHQYVMNFWVLNNFKPSTLFSNKIFAIHVDCEDRSCVIDAVKAHSGSFSPSPDYLIVPHFFQASNATRCVTSSWIWSCITEKKIIDPDSSILYRPFPYQKASSKLKGYVIVLYHIEDEATRYEISECIRALGAIVHYKISSMSNVVVSVKEDDNLFNAAKKYKIQVLSFPWIIKLINTGKIPPIDNYLLQSKKDIAVKTIIRGIKKKDEAMELSKDQFIFSQDINNKKSNSIINQETNLCYFSDDEIEENTTPIIDVAYETTVSKVKKRKYDDDDPLLEILSKCKL</sequence>
<organism evidence="3 4">
    <name type="scientific">Tritrichomonas musculus</name>
    <dbReference type="NCBI Taxonomy" id="1915356"/>
    <lineage>
        <taxon>Eukaryota</taxon>
        <taxon>Metamonada</taxon>
        <taxon>Parabasalia</taxon>
        <taxon>Tritrichomonadida</taxon>
        <taxon>Tritrichomonadidae</taxon>
        <taxon>Tritrichomonas</taxon>
    </lineage>
</organism>
<evidence type="ECO:0000313" key="3">
    <source>
        <dbReference type="EMBL" id="KAK8886945.1"/>
    </source>
</evidence>
<keyword evidence="1" id="KW-0677">Repeat</keyword>
<dbReference type="EMBL" id="JAPFFF010000006">
    <property type="protein sequence ID" value="KAK8886945.1"/>
    <property type="molecule type" value="Genomic_DNA"/>
</dbReference>
<proteinExistence type="predicted"/>
<dbReference type="SUPFAM" id="SSF52113">
    <property type="entry name" value="BRCT domain"/>
    <property type="match status" value="4"/>
</dbReference>
<dbReference type="InterPro" id="IPR036420">
    <property type="entry name" value="BRCT_dom_sf"/>
</dbReference>
<feature type="domain" description="BRCT" evidence="2">
    <location>
        <begin position="373"/>
        <end position="462"/>
    </location>
</feature>
<evidence type="ECO:0000259" key="2">
    <source>
        <dbReference type="PROSITE" id="PS50172"/>
    </source>
</evidence>
<reference evidence="3 4" key="1">
    <citation type="submission" date="2024-04" db="EMBL/GenBank/DDBJ databases">
        <title>Tritrichomonas musculus Genome.</title>
        <authorList>
            <person name="Alves-Ferreira E."/>
            <person name="Grigg M."/>
            <person name="Lorenzi H."/>
            <person name="Galac M."/>
        </authorList>
    </citation>
    <scope>NUCLEOTIDE SEQUENCE [LARGE SCALE GENOMIC DNA]</scope>
    <source>
        <strain evidence="3 4">EAF2021</strain>
    </source>
</reference>
<dbReference type="SMART" id="SM00292">
    <property type="entry name" value="BRCT"/>
    <property type="match status" value="4"/>
</dbReference>
<dbReference type="Gene3D" id="3.40.50.10190">
    <property type="entry name" value="BRCT domain"/>
    <property type="match status" value="4"/>
</dbReference>
<dbReference type="Pfam" id="PF12738">
    <property type="entry name" value="PTCB-BRCT"/>
    <property type="match status" value="1"/>
</dbReference>
<feature type="domain" description="BRCT" evidence="2">
    <location>
        <begin position="109"/>
        <end position="194"/>
    </location>
</feature>
<feature type="domain" description="BRCT" evidence="2">
    <location>
        <begin position="192"/>
        <end position="264"/>
    </location>
</feature>
<dbReference type="PANTHER" id="PTHR13561">
    <property type="entry name" value="DNA REPLICATION REGULATOR DPB11-RELATED"/>
    <property type="match status" value="1"/>
</dbReference>
<name>A0ABR2K784_9EUKA</name>
<accession>A0ABR2K784</accession>
<feature type="domain" description="BRCT" evidence="2">
    <location>
        <begin position="343"/>
        <end position="365"/>
    </location>
</feature>
<dbReference type="Pfam" id="PF00533">
    <property type="entry name" value="BRCT"/>
    <property type="match status" value="1"/>
</dbReference>
<dbReference type="PANTHER" id="PTHR13561:SF20">
    <property type="entry name" value="DNA TOPOISOMERASE 2-BINDING PROTEIN 1"/>
    <property type="match status" value="1"/>
</dbReference>
<evidence type="ECO:0000313" key="4">
    <source>
        <dbReference type="Proteomes" id="UP001470230"/>
    </source>
</evidence>
<dbReference type="Proteomes" id="UP001470230">
    <property type="component" value="Unassembled WGS sequence"/>
</dbReference>
<keyword evidence="4" id="KW-1185">Reference proteome</keyword>